<evidence type="ECO:0000313" key="3">
    <source>
        <dbReference type="Proteomes" id="UP000072578"/>
    </source>
</evidence>
<reference evidence="2 3" key="1">
    <citation type="submission" date="2016-01" db="EMBL/GenBank/DDBJ databases">
        <title>Highly variable Streptococcus oralis are common among viridans streptococci isolated from primates.</title>
        <authorList>
            <person name="Denapaite D."/>
            <person name="Rieger M."/>
            <person name="Koendgen S."/>
            <person name="Brueckner R."/>
            <person name="Ochigava I."/>
            <person name="Kappeler P."/>
            <person name="Maetz-Rensing K."/>
            <person name="Leendertz F."/>
            <person name="Hakenbeck R."/>
        </authorList>
    </citation>
    <scope>NUCLEOTIDE SEQUENCE [LARGE SCALE GENOMIC DNA]</scope>
    <source>
        <strain evidence="2 3">DD18</strain>
    </source>
</reference>
<keyword evidence="1" id="KW-0472">Membrane</keyword>
<dbReference type="PATRIC" id="fig|68892.8.peg.246"/>
<evidence type="ECO:0000313" key="2">
    <source>
        <dbReference type="EMBL" id="KXU14876.1"/>
    </source>
</evidence>
<gene>
    <name evidence="2" type="ORF">SINDD18_00211</name>
</gene>
<proteinExistence type="predicted"/>
<sequence>MKKNNLLIGVTSLFFTALVWLSMVTSVKKGIPFSDASIFEYFGYAMNRGELMYANLFDHKGPVIFIVNYLGYLISGSLGIKFLYLFCTFLFFVISFLTSKLFTGNKQSILVLFLLFLVYEHFFDGGWSLEGYILPLISYSLYIFLKFFIKNNIKNYEIILAGLCFAIVFFTKANMIGIWLIFGLYIIVHYVTLKKYKELIDTLINFFTGVLIFTIPLFLYLIYKGIFLDMLYQSIGVNFIYTTESNNGSMKEIFKWYLSQSNSLSLNLIILLSSFLLWNKYKYKSILYHVAFLFCLTLALISKRSYGHYILVIIPFLVPYISYMFNLFKNFTVKKFTLLLLGLYVVYLANINYVRENIKTRDRNTSYLQQSVASYIKSNSQAEDRIYTHRQNGTIYLYSERLSSTKFFFIPAVTNDQILIEDFKNSITENPPLYIVFDTEWDYGKLTDSFIKEYVRSNYKLEKQIETSMIYRRIGS</sequence>
<protein>
    <recommendedName>
        <fullName evidence="4">Glycosyltransferase RgtA/B/C/D-like domain-containing protein</fullName>
    </recommendedName>
</protein>
<dbReference type="Proteomes" id="UP000072578">
    <property type="component" value="Unassembled WGS sequence"/>
</dbReference>
<dbReference type="RefSeq" id="WP_241497300.1">
    <property type="nucleotide sequence ID" value="NZ_KQ970818.1"/>
</dbReference>
<organism evidence="2 3">
    <name type="scientific">Streptococcus infantis</name>
    <dbReference type="NCBI Taxonomy" id="68892"/>
    <lineage>
        <taxon>Bacteria</taxon>
        <taxon>Bacillati</taxon>
        <taxon>Bacillota</taxon>
        <taxon>Bacilli</taxon>
        <taxon>Lactobacillales</taxon>
        <taxon>Streptococcaceae</taxon>
        <taxon>Streptococcus</taxon>
    </lineage>
</organism>
<dbReference type="AlphaFoldDB" id="A0A139RJH1"/>
<keyword evidence="1" id="KW-0812">Transmembrane</keyword>
<feature type="transmembrane region" description="Helical" evidence="1">
    <location>
        <begin position="285"/>
        <end position="301"/>
    </location>
</feature>
<feature type="transmembrane region" description="Helical" evidence="1">
    <location>
        <begin position="256"/>
        <end position="279"/>
    </location>
</feature>
<feature type="transmembrane region" description="Helical" evidence="1">
    <location>
        <begin position="132"/>
        <end position="149"/>
    </location>
</feature>
<comment type="caution">
    <text evidence="2">The sequence shown here is derived from an EMBL/GenBank/DDBJ whole genome shotgun (WGS) entry which is preliminary data.</text>
</comment>
<feature type="transmembrane region" description="Helical" evidence="1">
    <location>
        <begin position="109"/>
        <end position="126"/>
    </location>
</feature>
<feature type="transmembrane region" description="Helical" evidence="1">
    <location>
        <begin position="158"/>
        <end position="191"/>
    </location>
</feature>
<feature type="transmembrane region" description="Helical" evidence="1">
    <location>
        <begin position="308"/>
        <end position="325"/>
    </location>
</feature>
<accession>A0A139RJH1</accession>
<name>A0A139RJH1_9STRE</name>
<evidence type="ECO:0000256" key="1">
    <source>
        <dbReference type="SAM" id="Phobius"/>
    </source>
</evidence>
<feature type="transmembrane region" description="Helical" evidence="1">
    <location>
        <begin position="337"/>
        <end position="354"/>
    </location>
</feature>
<dbReference type="EMBL" id="LQZF01000024">
    <property type="protein sequence ID" value="KXU14876.1"/>
    <property type="molecule type" value="Genomic_DNA"/>
</dbReference>
<feature type="transmembrane region" description="Helical" evidence="1">
    <location>
        <begin position="203"/>
        <end position="223"/>
    </location>
</feature>
<keyword evidence="1" id="KW-1133">Transmembrane helix</keyword>
<evidence type="ECO:0008006" key="4">
    <source>
        <dbReference type="Google" id="ProtNLM"/>
    </source>
</evidence>
<feature type="transmembrane region" description="Helical" evidence="1">
    <location>
        <begin position="69"/>
        <end position="97"/>
    </location>
</feature>